<proteinExistence type="predicted"/>
<gene>
    <name evidence="6" type="ORF">GH714_039648</name>
</gene>
<evidence type="ECO:0000256" key="3">
    <source>
        <dbReference type="ARBA" id="ARBA00023002"/>
    </source>
</evidence>
<dbReference type="InterPro" id="IPR013819">
    <property type="entry name" value="LipOase_C"/>
</dbReference>
<feature type="compositionally biased region" description="Polar residues" evidence="4">
    <location>
        <begin position="225"/>
        <end position="237"/>
    </location>
</feature>
<reference evidence="6 7" key="1">
    <citation type="journal article" date="2020" name="Mol. Plant">
        <title>The Chromosome-Based Rubber Tree Genome Provides New Insights into Spurge Genome Evolution and Rubber Biosynthesis.</title>
        <authorList>
            <person name="Liu J."/>
            <person name="Shi C."/>
            <person name="Shi C.C."/>
            <person name="Li W."/>
            <person name="Zhang Q.J."/>
            <person name="Zhang Y."/>
            <person name="Li K."/>
            <person name="Lu H.F."/>
            <person name="Shi C."/>
            <person name="Zhu S.T."/>
            <person name="Xiao Z.Y."/>
            <person name="Nan H."/>
            <person name="Yue Y."/>
            <person name="Zhu X.G."/>
            <person name="Wu Y."/>
            <person name="Hong X.N."/>
            <person name="Fan G.Y."/>
            <person name="Tong Y."/>
            <person name="Zhang D."/>
            <person name="Mao C.L."/>
            <person name="Liu Y.L."/>
            <person name="Hao S.J."/>
            <person name="Liu W.Q."/>
            <person name="Lv M.Q."/>
            <person name="Zhang H.B."/>
            <person name="Liu Y."/>
            <person name="Hu-Tang G.R."/>
            <person name="Wang J.P."/>
            <person name="Wang J.H."/>
            <person name="Sun Y.H."/>
            <person name="Ni S.B."/>
            <person name="Chen W.B."/>
            <person name="Zhang X.C."/>
            <person name="Jiao Y.N."/>
            <person name="Eichler E.E."/>
            <person name="Li G.H."/>
            <person name="Liu X."/>
            <person name="Gao L.Z."/>
        </authorList>
    </citation>
    <scope>NUCLEOTIDE SEQUENCE [LARGE SCALE GENOMIC DNA]</scope>
    <source>
        <strain evidence="7">cv. GT1</strain>
        <tissue evidence="6">Leaf</tissue>
    </source>
</reference>
<evidence type="ECO:0000256" key="1">
    <source>
        <dbReference type="ARBA" id="ARBA00022723"/>
    </source>
</evidence>
<dbReference type="Pfam" id="PF00305">
    <property type="entry name" value="Lipoxygenase"/>
    <property type="match status" value="1"/>
</dbReference>
<dbReference type="GO" id="GO:0034440">
    <property type="term" value="P:lipid oxidation"/>
    <property type="evidence" value="ECO:0007669"/>
    <property type="project" value="InterPro"/>
</dbReference>
<dbReference type="Gene3D" id="4.10.375.10">
    <property type="entry name" value="Lipoxygenase-1, Domain 2"/>
    <property type="match status" value="1"/>
</dbReference>
<dbReference type="InterPro" id="IPR027433">
    <property type="entry name" value="Lipoxygenase_dom_3"/>
</dbReference>
<feature type="compositionally biased region" description="Polar residues" evidence="4">
    <location>
        <begin position="182"/>
        <end position="198"/>
    </location>
</feature>
<dbReference type="PANTHER" id="PTHR11771">
    <property type="entry name" value="LIPOXYGENASE"/>
    <property type="match status" value="1"/>
</dbReference>
<dbReference type="Pfam" id="PF07727">
    <property type="entry name" value="RVT_2"/>
    <property type="match status" value="1"/>
</dbReference>
<dbReference type="Pfam" id="PF22936">
    <property type="entry name" value="Pol_BBD"/>
    <property type="match status" value="1"/>
</dbReference>
<protein>
    <recommendedName>
        <fullName evidence="5">Lipoxygenase domain-containing protein</fullName>
    </recommendedName>
</protein>
<dbReference type="Proteomes" id="UP000467840">
    <property type="component" value="Chromosome 6"/>
</dbReference>
<dbReference type="GO" id="GO:0016702">
    <property type="term" value="F:oxidoreductase activity, acting on single donors with incorporation of molecular oxygen, incorporation of two atoms of oxygen"/>
    <property type="evidence" value="ECO:0007669"/>
    <property type="project" value="InterPro"/>
</dbReference>
<dbReference type="InterPro" id="IPR036226">
    <property type="entry name" value="LipOase_C_sf"/>
</dbReference>
<dbReference type="PROSITE" id="PS51393">
    <property type="entry name" value="LIPOXYGENASE_3"/>
    <property type="match status" value="1"/>
</dbReference>
<organism evidence="6 7">
    <name type="scientific">Hevea brasiliensis</name>
    <name type="common">Para rubber tree</name>
    <name type="synonym">Siphonia brasiliensis</name>
    <dbReference type="NCBI Taxonomy" id="3981"/>
    <lineage>
        <taxon>Eukaryota</taxon>
        <taxon>Viridiplantae</taxon>
        <taxon>Streptophyta</taxon>
        <taxon>Embryophyta</taxon>
        <taxon>Tracheophyta</taxon>
        <taxon>Spermatophyta</taxon>
        <taxon>Magnoliopsida</taxon>
        <taxon>eudicotyledons</taxon>
        <taxon>Gunneridae</taxon>
        <taxon>Pentapetalae</taxon>
        <taxon>rosids</taxon>
        <taxon>fabids</taxon>
        <taxon>Malpighiales</taxon>
        <taxon>Euphorbiaceae</taxon>
        <taxon>Crotonoideae</taxon>
        <taxon>Micrandreae</taxon>
        <taxon>Hevea</taxon>
    </lineage>
</organism>
<sequence>MALLKLENGQSINTIANFAGKALALSNENVEWILDSRASDHMTYHKDVLTYETPLSCTSPVQIPDGKFVSATSHGTVPLRSTIVLKNVLHIPTFTCNLISISKLTNSLNCVAHFFPTFCVLQGLATRKLIGKGELRNGLYYFREVQTPVASVASGGALLSLWHQRLVMTTDNDPAIEPVTTLDPSSPVNESNQEPIVPRPTQTRVLPTHLRDFHIDLPGHNTGLYSNSTDQSSSTIQKQEEPSTYRKAVKHPQWQEAMKLELEALEQNNTWTLQQLPPAKTAIGCKWVYKIKYKSDGSVERYMTRLITKGCTQIEGLDYIETFASVAKLITSYLPSETPDGLRRLREEELIILRGDGQGERKKDPPSESRDGDFYAPCDEEFSEVKELTFSVKSLDSVLHAVVPSLETSIIDSDLGFPYFAAIDSLFSEGINLPNLKGQTWKDILPNLIKTIADEALGLLQFETPATMDSNEEKLN</sequence>
<dbReference type="InterPro" id="IPR000907">
    <property type="entry name" value="LipOase"/>
</dbReference>
<feature type="region of interest" description="Disordered" evidence="4">
    <location>
        <begin position="225"/>
        <end position="244"/>
    </location>
</feature>
<comment type="caution">
    <text evidence="6">The sequence shown here is derived from an EMBL/GenBank/DDBJ whole genome shotgun (WGS) entry which is preliminary data.</text>
</comment>
<dbReference type="InterPro" id="IPR054722">
    <property type="entry name" value="PolX-like_BBD"/>
</dbReference>
<accession>A0A6A6MZ68</accession>
<dbReference type="EMBL" id="JAAGAX010000004">
    <property type="protein sequence ID" value="KAF2317716.1"/>
    <property type="molecule type" value="Genomic_DNA"/>
</dbReference>
<evidence type="ECO:0000259" key="5">
    <source>
        <dbReference type="PROSITE" id="PS51393"/>
    </source>
</evidence>
<keyword evidence="7" id="KW-1185">Reference proteome</keyword>
<dbReference type="Gene3D" id="4.10.372.10">
    <property type="entry name" value="Lipoxygenase-1, Domain 3"/>
    <property type="match status" value="1"/>
</dbReference>
<keyword evidence="2" id="KW-0223">Dioxygenase</keyword>
<evidence type="ECO:0000313" key="6">
    <source>
        <dbReference type="EMBL" id="KAF2317716.1"/>
    </source>
</evidence>
<evidence type="ECO:0000256" key="4">
    <source>
        <dbReference type="SAM" id="MobiDB-lite"/>
    </source>
</evidence>
<dbReference type="GO" id="GO:0046872">
    <property type="term" value="F:metal ion binding"/>
    <property type="evidence" value="ECO:0007669"/>
    <property type="project" value="UniProtKB-KW"/>
</dbReference>
<keyword evidence="1" id="KW-0479">Metal-binding</keyword>
<dbReference type="AlphaFoldDB" id="A0A6A6MZ68"/>
<dbReference type="SUPFAM" id="SSF48484">
    <property type="entry name" value="Lipoxigenase"/>
    <property type="match status" value="1"/>
</dbReference>
<keyword evidence="3" id="KW-0560">Oxidoreductase</keyword>
<feature type="region of interest" description="Disordered" evidence="4">
    <location>
        <begin position="178"/>
        <end position="198"/>
    </location>
</feature>
<evidence type="ECO:0000256" key="2">
    <source>
        <dbReference type="ARBA" id="ARBA00022964"/>
    </source>
</evidence>
<dbReference type="InterPro" id="IPR013103">
    <property type="entry name" value="RVT_2"/>
</dbReference>
<feature type="domain" description="Lipoxygenase" evidence="5">
    <location>
        <begin position="332"/>
        <end position="476"/>
    </location>
</feature>
<evidence type="ECO:0000313" key="7">
    <source>
        <dbReference type="Proteomes" id="UP000467840"/>
    </source>
</evidence>
<name>A0A6A6MZ68_HEVBR</name>